<accession>A0ABU3T3C2</accession>
<evidence type="ECO:0000256" key="2">
    <source>
        <dbReference type="ARBA" id="ARBA00022777"/>
    </source>
</evidence>
<evidence type="ECO:0000313" key="4">
    <source>
        <dbReference type="EMBL" id="MDU0365867.1"/>
    </source>
</evidence>
<name>A0ABU3T3C2_9MICO</name>
<dbReference type="SUPFAM" id="SSF101473">
    <property type="entry name" value="DhaL-like"/>
    <property type="match status" value="1"/>
</dbReference>
<dbReference type="EMBL" id="JAWDIS010000001">
    <property type="protein sequence ID" value="MDU0365867.1"/>
    <property type="molecule type" value="Genomic_DNA"/>
</dbReference>
<evidence type="ECO:0000313" key="5">
    <source>
        <dbReference type="Proteomes" id="UP001263371"/>
    </source>
</evidence>
<dbReference type="PROSITE" id="PS51480">
    <property type="entry name" value="DHAL"/>
    <property type="match status" value="1"/>
</dbReference>
<dbReference type="PANTHER" id="PTHR28629:SF4">
    <property type="entry name" value="TRIOKINASE_FMN CYCLASE"/>
    <property type="match status" value="1"/>
</dbReference>
<feature type="domain" description="DhaL" evidence="3">
    <location>
        <begin position="9"/>
        <end position="208"/>
    </location>
</feature>
<keyword evidence="2 4" id="KW-0418">Kinase</keyword>
<dbReference type="Gene3D" id="1.25.40.340">
    <property type="match status" value="1"/>
</dbReference>
<evidence type="ECO:0000256" key="1">
    <source>
        <dbReference type="ARBA" id="ARBA00022679"/>
    </source>
</evidence>
<dbReference type="GO" id="GO:0016301">
    <property type="term" value="F:kinase activity"/>
    <property type="evidence" value="ECO:0007669"/>
    <property type="project" value="UniProtKB-KW"/>
</dbReference>
<dbReference type="RefSeq" id="WP_315993159.1">
    <property type="nucleotide sequence ID" value="NZ_JAWDIS010000001.1"/>
</dbReference>
<evidence type="ECO:0000259" key="3">
    <source>
        <dbReference type="PROSITE" id="PS51480"/>
    </source>
</evidence>
<reference evidence="4 5" key="1">
    <citation type="submission" date="2023-09" db="EMBL/GenBank/DDBJ databases">
        <title>Microbacterium fusihabitans sp. nov., Microbacterium phycihabitans sp. nov., and Microbacterium cervinum sp. nov., isolated from dried seaweeds of beach.</title>
        <authorList>
            <person name="Lee S.D."/>
        </authorList>
    </citation>
    <scope>NUCLEOTIDE SEQUENCE [LARGE SCALE GENOMIC DNA]</scope>
    <source>
        <strain evidence="4 5">KSW4-17</strain>
    </source>
</reference>
<dbReference type="Proteomes" id="UP001263371">
    <property type="component" value="Unassembled WGS sequence"/>
</dbReference>
<protein>
    <submittedName>
        <fullName evidence="4">Dihydroxyacetone kinase subunit DhaL</fullName>
    </submittedName>
</protein>
<dbReference type="NCBIfam" id="TIGR02365">
    <property type="entry name" value="dha_L_ycgS"/>
    <property type="match status" value="1"/>
</dbReference>
<comment type="caution">
    <text evidence="4">The sequence shown here is derived from an EMBL/GenBank/DDBJ whole genome shotgun (WGS) entry which is preliminary data.</text>
</comment>
<proteinExistence type="predicted"/>
<keyword evidence="5" id="KW-1185">Reference proteome</keyword>
<sequence>MSAASVTTGDLVAWIRAFRDAVQQHKDELTRLDSEIGDADHGSNMARGLDAVVAKLDPEPSTPTDLFKTVGMTLVSTVGGASGPLYGTLFLRMGPALAEADPVDAAALGAALRAGVEGVIARGKAEVGDKTMIDALSPALEAWDSAARDDASPAAASRAAAEAAARGRDATEPLVARKGRASYLGERSAGHLDPGAASATLLLEALSDTLAAAE</sequence>
<dbReference type="InterPro" id="IPR012737">
    <property type="entry name" value="DhaK_L_YcgS"/>
</dbReference>
<dbReference type="PANTHER" id="PTHR28629">
    <property type="entry name" value="TRIOKINASE/FMN CYCLASE"/>
    <property type="match status" value="1"/>
</dbReference>
<dbReference type="InterPro" id="IPR036117">
    <property type="entry name" value="DhaL_dom_sf"/>
</dbReference>
<dbReference type="InterPro" id="IPR050861">
    <property type="entry name" value="Dihydroxyacetone_Kinase"/>
</dbReference>
<keyword evidence="1" id="KW-0808">Transferase</keyword>
<gene>
    <name evidence="4" type="primary">dhaL</name>
    <name evidence="4" type="ORF">RWH45_01495</name>
</gene>
<organism evidence="4 5">
    <name type="scientific">Microbacterium galbum</name>
    <dbReference type="NCBI Taxonomy" id="3075994"/>
    <lineage>
        <taxon>Bacteria</taxon>
        <taxon>Bacillati</taxon>
        <taxon>Actinomycetota</taxon>
        <taxon>Actinomycetes</taxon>
        <taxon>Micrococcales</taxon>
        <taxon>Microbacteriaceae</taxon>
        <taxon>Microbacterium</taxon>
    </lineage>
</organism>
<dbReference type="InterPro" id="IPR004007">
    <property type="entry name" value="DhaL_dom"/>
</dbReference>
<dbReference type="SMART" id="SM01120">
    <property type="entry name" value="Dak2"/>
    <property type="match status" value="1"/>
</dbReference>
<dbReference type="Pfam" id="PF02734">
    <property type="entry name" value="Dak2"/>
    <property type="match status" value="1"/>
</dbReference>